<dbReference type="EMBL" id="HE580270">
    <property type="protein sequence ID" value="CCD24392.1"/>
    <property type="molecule type" value="Genomic_DNA"/>
</dbReference>
<proteinExistence type="predicted"/>
<dbReference type="KEGG" id="ndi:NDAI_0D00780"/>
<name>G0W9D1_NAUDC</name>
<feature type="region of interest" description="Disordered" evidence="1">
    <location>
        <begin position="370"/>
        <end position="420"/>
    </location>
</feature>
<feature type="region of interest" description="Disordered" evidence="1">
    <location>
        <begin position="328"/>
        <end position="347"/>
    </location>
</feature>
<dbReference type="RefSeq" id="XP_003669635.1">
    <property type="nucleotide sequence ID" value="XM_003669587.1"/>
</dbReference>
<dbReference type="Pfam" id="PF20994">
    <property type="entry name" value="CENPU"/>
    <property type="match status" value="1"/>
</dbReference>
<accession>G0W9D1</accession>
<feature type="domain" description="Inner kinetochore subunit AME1" evidence="2">
    <location>
        <begin position="210"/>
        <end position="390"/>
    </location>
</feature>
<feature type="compositionally biased region" description="Polar residues" evidence="1">
    <location>
        <begin position="371"/>
        <end position="388"/>
    </location>
</feature>
<keyword evidence="4" id="KW-1185">Reference proteome</keyword>
<protein>
    <recommendedName>
        <fullName evidence="2">Inner kinetochore subunit AME1 domain-containing protein</fullName>
    </recommendedName>
</protein>
<feature type="region of interest" description="Disordered" evidence="1">
    <location>
        <begin position="1"/>
        <end position="26"/>
    </location>
</feature>
<dbReference type="GeneID" id="11494835"/>
<dbReference type="eggNOG" id="ENOG502S0ZV">
    <property type="taxonomic scope" value="Eukaryota"/>
</dbReference>
<dbReference type="InterPro" id="IPR048743">
    <property type="entry name" value="AME1"/>
</dbReference>
<dbReference type="AlphaFoldDB" id="G0W9D1"/>
<dbReference type="OrthoDB" id="4067487at2759"/>
<dbReference type="HOGENOM" id="CLU_653981_0_0_1"/>
<evidence type="ECO:0000313" key="3">
    <source>
        <dbReference type="EMBL" id="CCD24392.1"/>
    </source>
</evidence>
<dbReference type="OMA" id="FDINMAN"/>
<evidence type="ECO:0000259" key="2">
    <source>
        <dbReference type="Pfam" id="PF20994"/>
    </source>
</evidence>
<organism evidence="3 4">
    <name type="scientific">Naumovozyma dairenensis (strain ATCC 10597 / BCRC 20456 / CBS 421 / NBRC 0211 / NRRL Y-12639)</name>
    <name type="common">Saccharomyces dairenensis</name>
    <dbReference type="NCBI Taxonomy" id="1071378"/>
    <lineage>
        <taxon>Eukaryota</taxon>
        <taxon>Fungi</taxon>
        <taxon>Dikarya</taxon>
        <taxon>Ascomycota</taxon>
        <taxon>Saccharomycotina</taxon>
        <taxon>Saccharomycetes</taxon>
        <taxon>Saccharomycetales</taxon>
        <taxon>Saccharomycetaceae</taxon>
        <taxon>Naumovozyma</taxon>
    </lineage>
</organism>
<evidence type="ECO:0000313" key="4">
    <source>
        <dbReference type="Proteomes" id="UP000000689"/>
    </source>
</evidence>
<gene>
    <name evidence="3" type="primary">NDAI0D00780</name>
    <name evidence="3" type="ordered locus">NDAI_0D00780</name>
</gene>
<evidence type="ECO:0000256" key="1">
    <source>
        <dbReference type="SAM" id="MobiDB-lite"/>
    </source>
</evidence>
<sequence>METETTSAAAAAAAAASVQTMEDNEEEEFPRLNYVWDMDTERNIKLLLRQRGSHLRKTVDEDNIIVIRTPKRKLPLPSNFRISKQNNPSKLSQQSDLNVQNNILTKESLQLNDAILPSVGTDISIYEDNIPEDPPSIINKHQFQPLFDAHNPLKEKKVNNYNRDVDNFDVDLTRDSHYLPAFDNYKKSIAPNKRKNLNNNKKNTNPFESSFQFQDCKNIDELLVSNMSMTSIGIFKDLFKNLFQDNLVMQAIKDFKMNDHNKIKKMMYKLDLKIFQKLTDMIENDLDDIFDINLANNELCNKISAIQNKKESISSELNIIKKELKDLERNDDGASGNNKQQQNEMHEENYLKSMSDKDDNDKFQLNKKLQELSNMLGNPNINEIVPSSRNNEVDDDREEEQAEHQQQSLLGDIFKTHSSH</sequence>
<reference evidence="3 4" key="1">
    <citation type="journal article" date="2011" name="Proc. Natl. Acad. Sci. U.S.A.">
        <title>Evolutionary erosion of yeast sex chromosomes by mating-type switching accidents.</title>
        <authorList>
            <person name="Gordon J.L."/>
            <person name="Armisen D."/>
            <person name="Proux-Wera E."/>
            <person name="Oheigeartaigh S.S."/>
            <person name="Byrne K.P."/>
            <person name="Wolfe K.H."/>
        </authorList>
    </citation>
    <scope>NUCLEOTIDE SEQUENCE [LARGE SCALE GENOMIC DNA]</scope>
    <source>
        <strain evidence="4">ATCC 10597 / BCRC 20456 / CBS 421 / NBRC 0211 / NRRL Y-12639</strain>
    </source>
</reference>
<dbReference type="STRING" id="1071378.G0W9D1"/>
<dbReference type="Proteomes" id="UP000000689">
    <property type="component" value="Chromosome 4"/>
</dbReference>